<dbReference type="CDD" id="cd00093">
    <property type="entry name" value="HTH_XRE"/>
    <property type="match status" value="1"/>
</dbReference>
<dbReference type="InterPro" id="IPR001387">
    <property type="entry name" value="Cro/C1-type_HTH"/>
</dbReference>
<dbReference type="SUPFAM" id="SSF47413">
    <property type="entry name" value="lambda repressor-like DNA-binding domains"/>
    <property type="match status" value="1"/>
</dbReference>
<dbReference type="EMBL" id="CP017088">
    <property type="protein sequence ID" value="ASW48898.1"/>
    <property type="molecule type" value="Genomic_DNA"/>
</dbReference>
<dbReference type="Proteomes" id="UP000323128">
    <property type="component" value="Chromosome"/>
</dbReference>
<dbReference type="RefSeq" id="WP_105147757.1">
    <property type="nucleotide sequence ID" value="NZ_CP030010.1"/>
</dbReference>
<gene>
    <name evidence="2" type="ORF">A7J08_00775</name>
</gene>
<dbReference type="AlphaFoldDB" id="A0A3Q8BSD6"/>
<dbReference type="Pfam" id="PF01381">
    <property type="entry name" value="HTH_3"/>
    <property type="match status" value="1"/>
</dbReference>
<evidence type="ECO:0000313" key="2">
    <source>
        <dbReference type="EMBL" id="ASW48898.1"/>
    </source>
</evidence>
<sequence>MEESLQKFIGKRIRLLRLQKGLTQEQVEEMADLGTNYVYKLEHLETNIKINTLEKVMTALDSDIASFFDITPKDEDPNIADLVSNLKNLPEKQQKEILSAFNTIINQFKQK</sequence>
<dbReference type="PROSITE" id="PS50943">
    <property type="entry name" value="HTH_CROC1"/>
    <property type="match status" value="1"/>
</dbReference>
<accession>A0A3Q8BSD6</accession>
<reference evidence="2" key="2">
    <citation type="journal article" date="2021" name="Front. Microbiol.">
        <title>Comparative Virulence and Genomic Analysis of Streptococcus suis Isolates.</title>
        <authorList>
            <person name="Nicholson T.L."/>
            <person name="Waack U."/>
            <person name="Anderson T.K."/>
            <person name="Bayles D.O."/>
            <person name="Zaia S.R."/>
            <person name="Goertz I."/>
            <person name="Eppinger M."/>
            <person name="Hau S.J."/>
            <person name="Brockmeier S.L."/>
            <person name="Shore S.M."/>
        </authorList>
    </citation>
    <scope>NUCLEOTIDE SEQUENCE</scope>
    <source>
        <strain evidence="2">SRD478</strain>
    </source>
</reference>
<reference evidence="2" key="1">
    <citation type="submission" date="2016-08" db="EMBL/GenBank/DDBJ databases">
        <title>Streptococcus suis SRD478 Genome sequencing and assembly.</title>
        <authorList>
            <person name="Nicholson T.L."/>
            <person name="Bayles D.O."/>
            <person name="Shore S.M."/>
        </authorList>
    </citation>
    <scope>NUCLEOTIDE SEQUENCE [LARGE SCALE GENOMIC DNA]</scope>
    <source>
        <strain evidence="2">SRD478</strain>
    </source>
</reference>
<proteinExistence type="predicted"/>
<protein>
    <submittedName>
        <fullName evidence="2">Helix-turn-helix domain-containing protein</fullName>
    </submittedName>
    <submittedName>
        <fullName evidence="2">Transcriptional regulator</fullName>
    </submittedName>
</protein>
<feature type="domain" description="HTH cro/C1-type" evidence="1">
    <location>
        <begin position="13"/>
        <end position="67"/>
    </location>
</feature>
<dbReference type="InterPro" id="IPR010982">
    <property type="entry name" value="Lambda_DNA-bd_dom_sf"/>
</dbReference>
<dbReference type="Gene3D" id="1.10.260.40">
    <property type="entry name" value="lambda repressor-like DNA-binding domains"/>
    <property type="match status" value="1"/>
</dbReference>
<dbReference type="EMBL" id="CP030010">
    <property type="protein sequence ID" value="ASW48898.1"/>
    <property type="molecule type" value="Genomic_DNA"/>
</dbReference>
<dbReference type="SMART" id="SM00530">
    <property type="entry name" value="HTH_XRE"/>
    <property type="match status" value="1"/>
</dbReference>
<dbReference type="GO" id="GO:0003677">
    <property type="term" value="F:DNA binding"/>
    <property type="evidence" value="ECO:0007669"/>
    <property type="project" value="InterPro"/>
</dbReference>
<name>A0A3Q8BSD6_STRSU</name>
<evidence type="ECO:0000259" key="1">
    <source>
        <dbReference type="PROSITE" id="PS50943"/>
    </source>
</evidence>
<organism evidence="2">
    <name type="scientific">Streptococcus suis</name>
    <dbReference type="NCBI Taxonomy" id="1307"/>
    <lineage>
        <taxon>Bacteria</taxon>
        <taxon>Bacillati</taxon>
        <taxon>Bacillota</taxon>
        <taxon>Bacilli</taxon>
        <taxon>Lactobacillales</taxon>
        <taxon>Streptococcaceae</taxon>
        <taxon>Streptococcus</taxon>
    </lineage>
</organism>